<gene>
    <name evidence="1" type="ORF">GEV47_09850</name>
</gene>
<accession>A0A843YNE0</accession>
<dbReference type="EMBL" id="WINI01000004">
    <property type="protein sequence ID" value="MQR00985.1"/>
    <property type="molecule type" value="Genomic_DNA"/>
</dbReference>
<name>A0A843YNE0_9BURK</name>
<dbReference type="RefSeq" id="WP_153234589.1">
    <property type="nucleotide sequence ID" value="NZ_WINI01000004.1"/>
</dbReference>
<organism evidence="1 2">
    <name type="scientific">Glaciimonas soli</name>
    <dbReference type="NCBI Taxonomy" id="2590999"/>
    <lineage>
        <taxon>Bacteria</taxon>
        <taxon>Pseudomonadati</taxon>
        <taxon>Pseudomonadota</taxon>
        <taxon>Betaproteobacteria</taxon>
        <taxon>Burkholderiales</taxon>
        <taxon>Oxalobacteraceae</taxon>
        <taxon>Glaciimonas</taxon>
    </lineage>
</organism>
<keyword evidence="2" id="KW-1185">Reference proteome</keyword>
<sequence>MHNQKQIIEAIKTGMKRACQAMHSFTDEPALAFNAEYLFTVNTANAIDEHNYVPAHAYEIRIEQSTKKFARDCLLPFKFGHPLVRGSTKRRSKVPPKIDRNGRIDIAVYHDSPKSGYFGRQPLCAIELKGFDPARKLVMDDLRRNLEFMRLEGDTGASVLGFVVFAALHETPVPQNLHEAFVKEVEVKKKYQRWLAGLGQRSDVVESVETFGVSWEPDGTIKEEVCEYVLDTSTRHHFVGAIVTFSRLA</sequence>
<reference evidence="1 2" key="1">
    <citation type="submission" date="2019-10" db="EMBL/GenBank/DDBJ databases">
        <title>Glaciimonas soli sp. nov., a psychrophilic bacterium isolated from the forest soil of a high elevation mountain in Taiwan.</title>
        <authorList>
            <person name="Wang L.-T."/>
            <person name="Shieh W.Y."/>
        </authorList>
    </citation>
    <scope>NUCLEOTIDE SEQUENCE [LARGE SCALE GENOMIC DNA]</scope>
    <source>
        <strain evidence="1 2">GS1</strain>
    </source>
</reference>
<protein>
    <submittedName>
        <fullName evidence="1">Uncharacterized protein</fullName>
    </submittedName>
</protein>
<evidence type="ECO:0000313" key="1">
    <source>
        <dbReference type="EMBL" id="MQR00985.1"/>
    </source>
</evidence>
<dbReference type="Proteomes" id="UP000451565">
    <property type="component" value="Unassembled WGS sequence"/>
</dbReference>
<evidence type="ECO:0000313" key="2">
    <source>
        <dbReference type="Proteomes" id="UP000451565"/>
    </source>
</evidence>
<dbReference type="OrthoDB" id="7062116at2"/>
<comment type="caution">
    <text evidence="1">The sequence shown here is derived from an EMBL/GenBank/DDBJ whole genome shotgun (WGS) entry which is preliminary data.</text>
</comment>
<dbReference type="AlphaFoldDB" id="A0A843YNE0"/>
<proteinExistence type="predicted"/>